<name>A0AAE0DCB6_COLKA</name>
<evidence type="ECO:0000256" key="4">
    <source>
        <dbReference type="SAM" id="MobiDB-lite"/>
    </source>
</evidence>
<reference evidence="5" key="1">
    <citation type="submission" date="2023-02" db="EMBL/GenBank/DDBJ databases">
        <title>Colletotrichum kahawae CIFC_Que2 genome sequencing and assembly.</title>
        <authorList>
            <person name="Baroncelli R."/>
        </authorList>
    </citation>
    <scope>NUCLEOTIDE SEQUENCE</scope>
    <source>
        <strain evidence="5">CIFC_Que2</strain>
    </source>
</reference>
<dbReference type="InterPro" id="IPR002110">
    <property type="entry name" value="Ankyrin_rpt"/>
</dbReference>
<feature type="compositionally biased region" description="Acidic residues" evidence="4">
    <location>
        <begin position="466"/>
        <end position="476"/>
    </location>
</feature>
<dbReference type="EMBL" id="VYYT01000030">
    <property type="protein sequence ID" value="KAK2776199.1"/>
    <property type="molecule type" value="Genomic_DNA"/>
</dbReference>
<keyword evidence="6" id="KW-1185">Reference proteome</keyword>
<evidence type="ECO:0000256" key="2">
    <source>
        <dbReference type="ARBA" id="ARBA00023043"/>
    </source>
</evidence>
<dbReference type="SUPFAM" id="SSF48403">
    <property type="entry name" value="Ankyrin repeat"/>
    <property type="match status" value="1"/>
</dbReference>
<dbReference type="SMART" id="SM00248">
    <property type="entry name" value="ANK"/>
    <property type="match status" value="7"/>
</dbReference>
<feature type="region of interest" description="Disordered" evidence="4">
    <location>
        <begin position="455"/>
        <end position="476"/>
    </location>
</feature>
<dbReference type="PANTHER" id="PTHR24198:SF165">
    <property type="entry name" value="ANKYRIN REPEAT-CONTAINING PROTEIN-RELATED"/>
    <property type="match status" value="1"/>
</dbReference>
<dbReference type="Proteomes" id="UP001281614">
    <property type="component" value="Unassembled WGS sequence"/>
</dbReference>
<feature type="repeat" description="ANK" evidence="3">
    <location>
        <begin position="237"/>
        <end position="259"/>
    </location>
</feature>
<keyword evidence="1" id="KW-0677">Repeat</keyword>
<gene>
    <name evidence="5" type="ORF">CKAH01_12563</name>
</gene>
<evidence type="ECO:0000256" key="3">
    <source>
        <dbReference type="PROSITE-ProRule" id="PRU00023"/>
    </source>
</evidence>
<dbReference type="PROSITE" id="PS50088">
    <property type="entry name" value="ANK_REPEAT"/>
    <property type="match status" value="1"/>
</dbReference>
<evidence type="ECO:0000256" key="1">
    <source>
        <dbReference type="ARBA" id="ARBA00022737"/>
    </source>
</evidence>
<evidence type="ECO:0000313" key="5">
    <source>
        <dbReference type="EMBL" id="KAK2776199.1"/>
    </source>
</evidence>
<accession>A0AAE0DCB6</accession>
<dbReference type="PANTHER" id="PTHR24198">
    <property type="entry name" value="ANKYRIN REPEAT AND PROTEIN KINASE DOMAIN-CONTAINING PROTEIN"/>
    <property type="match status" value="1"/>
</dbReference>
<keyword evidence="2 3" id="KW-0040">ANK repeat</keyword>
<sequence length="476" mass="53472">MVDRIFYEHVHEAVGGDFVIPKSGPISEEWLGALPVGVQLRHIIRKLRLDIQRAGSCDFRPLKKLMSQLTDTCKLSEWQAHLSTEFYMSKEGPSYLYRALHKAAYSFVVSRECLAEPLICIWVRNYLLRALSHTSPFPITKFAEIWNTDSDSDNLLTLAGGDLEGFGELPLLHVSVLCNKLRIVRSLVKDNPNLSRQPYDGPSNAFHLAASIGSVDCYRALLHCKNAKIVEGEPGQEGNLPLHIAARNGHKHAVEYILSLHSNHKYYVNERNIYQQTPLMHAAMSGEYDVVQFLLGYPWVDITVSDRDGKTALDHAHGNEDIMRLLLSKFPDQYFNIPDQISLATPLHLLAIFSGQRVLNLVLSNPSTMPDQVDAKGETPLCYSIISGNLEAVKALGIRRDVNVTKLSTNIRHDISTTYIGFAKERAHNGNRFSQILDWLKTHCSELEADLADWEIGNEGTAQDAGDSEERTEEEE</sequence>
<dbReference type="PROSITE" id="PS50297">
    <property type="entry name" value="ANK_REP_REGION"/>
    <property type="match status" value="1"/>
</dbReference>
<dbReference type="InterPro" id="IPR036770">
    <property type="entry name" value="Ankyrin_rpt-contain_sf"/>
</dbReference>
<dbReference type="Pfam" id="PF12796">
    <property type="entry name" value="Ank_2"/>
    <property type="match status" value="2"/>
</dbReference>
<dbReference type="Gene3D" id="1.25.40.20">
    <property type="entry name" value="Ankyrin repeat-containing domain"/>
    <property type="match status" value="2"/>
</dbReference>
<proteinExistence type="predicted"/>
<protein>
    <submittedName>
        <fullName evidence="5">Ankyrin-2 ankyrin</fullName>
    </submittedName>
</protein>
<dbReference type="AlphaFoldDB" id="A0AAE0DCB6"/>
<organism evidence="5 6">
    <name type="scientific">Colletotrichum kahawae</name>
    <name type="common">Coffee berry disease fungus</name>
    <dbReference type="NCBI Taxonomy" id="34407"/>
    <lineage>
        <taxon>Eukaryota</taxon>
        <taxon>Fungi</taxon>
        <taxon>Dikarya</taxon>
        <taxon>Ascomycota</taxon>
        <taxon>Pezizomycotina</taxon>
        <taxon>Sordariomycetes</taxon>
        <taxon>Hypocreomycetidae</taxon>
        <taxon>Glomerellales</taxon>
        <taxon>Glomerellaceae</taxon>
        <taxon>Colletotrichum</taxon>
        <taxon>Colletotrichum gloeosporioides species complex</taxon>
    </lineage>
</organism>
<evidence type="ECO:0000313" key="6">
    <source>
        <dbReference type="Proteomes" id="UP001281614"/>
    </source>
</evidence>
<comment type="caution">
    <text evidence="5">The sequence shown here is derived from an EMBL/GenBank/DDBJ whole genome shotgun (WGS) entry which is preliminary data.</text>
</comment>